<feature type="region of interest" description="Disordered" evidence="7">
    <location>
        <begin position="356"/>
        <end position="454"/>
    </location>
</feature>
<dbReference type="InterPro" id="IPR000571">
    <property type="entry name" value="Znf_CCCH"/>
</dbReference>
<organism evidence="9 10">
    <name type="scientific">Ceratodon purpureus</name>
    <name type="common">Fire moss</name>
    <name type="synonym">Dicranum purpureum</name>
    <dbReference type="NCBI Taxonomy" id="3225"/>
    <lineage>
        <taxon>Eukaryota</taxon>
        <taxon>Viridiplantae</taxon>
        <taxon>Streptophyta</taxon>
        <taxon>Embryophyta</taxon>
        <taxon>Bryophyta</taxon>
        <taxon>Bryophytina</taxon>
        <taxon>Bryopsida</taxon>
        <taxon>Dicranidae</taxon>
        <taxon>Pseudoditrichales</taxon>
        <taxon>Ditrichaceae</taxon>
        <taxon>Ceratodon</taxon>
    </lineage>
</organism>
<evidence type="ECO:0000256" key="1">
    <source>
        <dbReference type="ARBA" id="ARBA00022723"/>
    </source>
</evidence>
<evidence type="ECO:0000256" key="4">
    <source>
        <dbReference type="ARBA" id="ARBA00022833"/>
    </source>
</evidence>
<dbReference type="SUPFAM" id="SSF90229">
    <property type="entry name" value="CCCH zinc finger"/>
    <property type="match status" value="4"/>
</dbReference>
<feature type="compositionally biased region" description="Low complexity" evidence="7">
    <location>
        <begin position="424"/>
        <end position="440"/>
    </location>
</feature>
<evidence type="ECO:0000256" key="6">
    <source>
        <dbReference type="PROSITE-ProRule" id="PRU00723"/>
    </source>
</evidence>
<comment type="caution">
    <text evidence="9">The sequence shown here is derived from an EMBL/GenBank/DDBJ whole genome shotgun (WGS) entry which is preliminary data.</text>
</comment>
<dbReference type="InterPro" id="IPR047002">
    <property type="entry name" value="Tcp10_C_sf"/>
</dbReference>
<dbReference type="Gene3D" id="4.10.1000.10">
    <property type="entry name" value="Zinc finger, CCCH-type"/>
    <property type="match status" value="2"/>
</dbReference>
<dbReference type="AlphaFoldDB" id="A0A8T0GVL2"/>
<feature type="domain" description="C3H1-type" evidence="8">
    <location>
        <begin position="554"/>
        <end position="582"/>
    </location>
</feature>
<dbReference type="EMBL" id="CM026430">
    <property type="protein sequence ID" value="KAG0560952.1"/>
    <property type="molecule type" value="Genomic_DNA"/>
</dbReference>
<protein>
    <recommendedName>
        <fullName evidence="8">C3H1-type domain-containing protein</fullName>
    </recommendedName>
</protein>
<dbReference type="GO" id="GO:0003677">
    <property type="term" value="F:DNA binding"/>
    <property type="evidence" value="ECO:0007669"/>
    <property type="project" value="UniProtKB-KW"/>
</dbReference>
<evidence type="ECO:0000256" key="3">
    <source>
        <dbReference type="ARBA" id="ARBA00022771"/>
    </source>
</evidence>
<accession>A0A8T0GVL2</accession>
<feature type="zinc finger region" description="C3H1-type" evidence="6">
    <location>
        <begin position="554"/>
        <end position="582"/>
    </location>
</feature>
<dbReference type="SMART" id="SM00356">
    <property type="entry name" value="ZnF_C3H1"/>
    <property type="match status" value="5"/>
</dbReference>
<evidence type="ECO:0000256" key="2">
    <source>
        <dbReference type="ARBA" id="ARBA00022737"/>
    </source>
</evidence>
<proteinExistence type="predicted"/>
<keyword evidence="3 6" id="KW-0863">Zinc-finger</keyword>
<keyword evidence="5" id="KW-0238">DNA-binding</keyword>
<feature type="domain" description="C3H1-type" evidence="8">
    <location>
        <begin position="144"/>
        <end position="172"/>
    </location>
</feature>
<dbReference type="PANTHER" id="PTHR12506">
    <property type="entry name" value="PROTEIN PHOSPHATASE RELATED"/>
    <property type="match status" value="1"/>
</dbReference>
<dbReference type="InterPro" id="IPR050974">
    <property type="entry name" value="Plant_ZF_CCCH"/>
</dbReference>
<keyword evidence="4 6" id="KW-0862">Zinc</keyword>
<dbReference type="InterPro" id="IPR036855">
    <property type="entry name" value="Znf_CCCH_sf"/>
</dbReference>
<dbReference type="PROSITE" id="PS50103">
    <property type="entry name" value="ZF_C3H1"/>
    <property type="match status" value="5"/>
</dbReference>
<dbReference type="PANTHER" id="PTHR12506:SF82">
    <property type="entry name" value="ZINC FINGER CCCH DOMAIN-CONTAINING PROTEIN 64-RELATED"/>
    <property type="match status" value="1"/>
</dbReference>
<evidence type="ECO:0000313" key="9">
    <source>
        <dbReference type="EMBL" id="KAG0560952.1"/>
    </source>
</evidence>
<keyword evidence="1 6" id="KW-0479">Metal-binding</keyword>
<feature type="region of interest" description="Disordered" evidence="7">
    <location>
        <begin position="669"/>
        <end position="691"/>
    </location>
</feature>
<evidence type="ECO:0000313" key="10">
    <source>
        <dbReference type="Proteomes" id="UP000822688"/>
    </source>
</evidence>
<feature type="zinc finger region" description="C3H1-type" evidence="6">
    <location>
        <begin position="210"/>
        <end position="238"/>
    </location>
</feature>
<sequence>MATTNQQVVYAMATPPHGVVQYEYYTQQVPYASAPVQYATGAPPPPPPAADQSGEAAAKRSSEEAIYTIIGPNKKPRPYSAGVSGDVYPQRPGEKMCAYYMTTRTCSFGETCRYDHPTWVPIGGIPNWKEVTAVATPIESLPQRPTEPDCAYFMKTGECKYGSKCRFNHPKEKLDSSVMDEQSIDANQVVASLLPVKAASAFNSRGLPLRPGEGNCVFYGKTGSCKYGIACRYNHPEILLSVGGRSGATLQPQQAVYVQSPQQPNVQYQMVQATQDYAYPATTTYQSTTPAYSAAATAYPVATAYTTATPTYAATPTTPYAGQQVITEYVYPSGATMQVYPSGTTTQAYAQGTTAQSFPTGTASQAFSQAQSYPPGTPTQGYPQGTIVQQYNPQGTTTQVFSQGQTYPPGTNSQTYPPGTTIAQTQGQTYPPGTPTQNQGAQPNQNYPPGTTAPQTVEYTYVSGQQAQGQQEYVYATQQASQNGTEYVYSTEQPSQQGGSEQYATAYTIDASGQPTASTEYGYTAAQNPQEYAYAAAQAYHQPVYSISLPHPQRPGEPDCTFYIKTGECSFGATCKFHHPPDRIPTGIPKPVKNQTAVKLSLAGLPRRETEAPCAYYMKTGACKFGPTCKYDHPPPQEIIAKAVEAARGEVPGSYDVNLPEGIAASMAAESQDVTPLPPGTDAPAVTAATM</sequence>
<feature type="compositionally biased region" description="Polar residues" evidence="7">
    <location>
        <begin position="387"/>
        <end position="423"/>
    </location>
</feature>
<feature type="compositionally biased region" description="Polar residues" evidence="7">
    <location>
        <begin position="357"/>
        <end position="372"/>
    </location>
</feature>
<dbReference type="GO" id="GO:0008270">
    <property type="term" value="F:zinc ion binding"/>
    <property type="evidence" value="ECO:0007669"/>
    <property type="project" value="UniProtKB-KW"/>
</dbReference>
<dbReference type="Gene3D" id="2.30.30.1190">
    <property type="match status" value="1"/>
</dbReference>
<feature type="domain" description="C3H1-type" evidence="8">
    <location>
        <begin position="91"/>
        <end position="119"/>
    </location>
</feature>
<feature type="zinc finger region" description="C3H1-type" evidence="6">
    <location>
        <begin position="91"/>
        <end position="119"/>
    </location>
</feature>
<feature type="region of interest" description="Disordered" evidence="7">
    <location>
        <begin position="36"/>
        <end position="62"/>
    </location>
</feature>
<evidence type="ECO:0000256" key="7">
    <source>
        <dbReference type="SAM" id="MobiDB-lite"/>
    </source>
</evidence>
<evidence type="ECO:0000256" key="5">
    <source>
        <dbReference type="ARBA" id="ARBA00023125"/>
    </source>
</evidence>
<dbReference type="GO" id="GO:0003729">
    <property type="term" value="F:mRNA binding"/>
    <property type="evidence" value="ECO:0007669"/>
    <property type="project" value="TreeGrafter"/>
</dbReference>
<gene>
    <name evidence="9" type="ORF">KC19_9G026200</name>
</gene>
<evidence type="ECO:0000259" key="8">
    <source>
        <dbReference type="PROSITE" id="PS50103"/>
    </source>
</evidence>
<dbReference type="Gene3D" id="2.60.450.20">
    <property type="match status" value="1"/>
</dbReference>
<reference evidence="9" key="1">
    <citation type="submission" date="2020-06" db="EMBL/GenBank/DDBJ databases">
        <title>WGS assembly of Ceratodon purpureus strain R40.</title>
        <authorList>
            <person name="Carey S.B."/>
            <person name="Jenkins J."/>
            <person name="Shu S."/>
            <person name="Lovell J.T."/>
            <person name="Sreedasyam A."/>
            <person name="Maumus F."/>
            <person name="Tiley G.P."/>
            <person name="Fernandez-Pozo N."/>
            <person name="Barry K."/>
            <person name="Chen C."/>
            <person name="Wang M."/>
            <person name="Lipzen A."/>
            <person name="Daum C."/>
            <person name="Saski C.A."/>
            <person name="Payton A.C."/>
            <person name="Mcbreen J.C."/>
            <person name="Conrad R.E."/>
            <person name="Kollar L.M."/>
            <person name="Olsson S."/>
            <person name="Huttunen S."/>
            <person name="Landis J.B."/>
            <person name="Wickett N.J."/>
            <person name="Johnson M.G."/>
            <person name="Rensing S.A."/>
            <person name="Grimwood J."/>
            <person name="Schmutz J."/>
            <person name="Mcdaniel S.F."/>
        </authorList>
    </citation>
    <scope>NUCLEOTIDE SEQUENCE</scope>
    <source>
        <strain evidence="9">R40</strain>
    </source>
</reference>
<feature type="domain" description="C3H1-type" evidence="8">
    <location>
        <begin position="608"/>
        <end position="636"/>
    </location>
</feature>
<keyword evidence="10" id="KW-1185">Reference proteome</keyword>
<feature type="zinc finger region" description="C3H1-type" evidence="6">
    <location>
        <begin position="144"/>
        <end position="172"/>
    </location>
</feature>
<name>A0A8T0GVL2_CERPU</name>
<dbReference type="Pfam" id="PF00642">
    <property type="entry name" value="zf-CCCH"/>
    <property type="match status" value="5"/>
</dbReference>
<feature type="domain" description="C3H1-type" evidence="8">
    <location>
        <begin position="210"/>
        <end position="238"/>
    </location>
</feature>
<dbReference type="FunFam" id="4.10.1000.10:FF:000033">
    <property type="entry name" value="zinc finger CCCH domain-containing protein 37"/>
    <property type="match status" value="1"/>
</dbReference>
<dbReference type="Proteomes" id="UP000822688">
    <property type="component" value="Chromosome 9"/>
</dbReference>
<feature type="zinc finger region" description="C3H1-type" evidence="6">
    <location>
        <begin position="608"/>
        <end position="636"/>
    </location>
</feature>
<feature type="compositionally biased region" description="Polar residues" evidence="7">
    <location>
        <begin position="441"/>
        <end position="454"/>
    </location>
</feature>
<keyword evidence="2" id="KW-0677">Repeat</keyword>